<evidence type="ECO:0000256" key="4">
    <source>
        <dbReference type="ARBA" id="ARBA00022989"/>
    </source>
</evidence>
<dbReference type="RefSeq" id="WP_313868974.1">
    <property type="nucleotide sequence ID" value="NZ_CP132507.1"/>
</dbReference>
<evidence type="ECO:0000256" key="6">
    <source>
        <dbReference type="SAM" id="Coils"/>
    </source>
</evidence>
<feature type="domain" description="Tyrosine-protein kinase G-rich" evidence="9">
    <location>
        <begin position="339"/>
        <end position="416"/>
    </location>
</feature>
<dbReference type="InterPro" id="IPR032807">
    <property type="entry name" value="GNVR"/>
</dbReference>
<reference evidence="10 11" key="1">
    <citation type="submission" date="2023-08" db="EMBL/GenBank/DDBJ databases">
        <title>Rhodoferax potami sp. nov. and Rhodoferax mekongensis sp. nov., isolated from the Mekong River in Thailand.</title>
        <authorList>
            <person name="Kitikhun S."/>
            <person name="Charoenyingcharoen P."/>
            <person name="Siriarchawattana P."/>
            <person name="Likhitrattanapisal S."/>
            <person name="Nilsakha T."/>
            <person name="Chanpet A."/>
            <person name="Rattanawaree P."/>
            <person name="Ingsriswang S."/>
        </authorList>
    </citation>
    <scope>NUCLEOTIDE SEQUENCE [LARGE SCALE GENOMIC DNA]</scope>
    <source>
        <strain evidence="10 11">TBRC 17307</strain>
    </source>
</reference>
<keyword evidence="5 7" id="KW-0472">Membrane</keyword>
<keyword evidence="3 7" id="KW-0812">Transmembrane</keyword>
<evidence type="ECO:0000313" key="11">
    <source>
        <dbReference type="Proteomes" id="UP001302257"/>
    </source>
</evidence>
<comment type="subcellular location">
    <subcellularLocation>
        <location evidence="1">Cell membrane</location>
        <topology evidence="1">Multi-pass membrane protein</topology>
    </subcellularLocation>
</comment>
<evidence type="ECO:0000313" key="10">
    <source>
        <dbReference type="EMBL" id="WNO06261.1"/>
    </source>
</evidence>
<keyword evidence="11" id="KW-1185">Reference proteome</keyword>
<organism evidence="10 11">
    <name type="scientific">Rhodoferax mekongensis</name>
    <dbReference type="NCBI Taxonomy" id="3068341"/>
    <lineage>
        <taxon>Bacteria</taxon>
        <taxon>Pseudomonadati</taxon>
        <taxon>Pseudomonadota</taxon>
        <taxon>Betaproteobacteria</taxon>
        <taxon>Burkholderiales</taxon>
        <taxon>Comamonadaceae</taxon>
        <taxon>Rhodoferax</taxon>
    </lineage>
</organism>
<evidence type="ECO:0000256" key="1">
    <source>
        <dbReference type="ARBA" id="ARBA00004651"/>
    </source>
</evidence>
<name>A0ABZ0B2X7_9BURK</name>
<dbReference type="Pfam" id="PF13807">
    <property type="entry name" value="GNVR"/>
    <property type="match status" value="1"/>
</dbReference>
<feature type="transmembrane region" description="Helical" evidence="7">
    <location>
        <begin position="395"/>
        <end position="417"/>
    </location>
</feature>
<feature type="transmembrane region" description="Helical" evidence="7">
    <location>
        <begin position="12"/>
        <end position="35"/>
    </location>
</feature>
<dbReference type="Proteomes" id="UP001302257">
    <property type="component" value="Chromosome"/>
</dbReference>
<keyword evidence="6" id="KW-0175">Coiled coil</keyword>
<gene>
    <name evidence="10" type="primary">epsF</name>
    <name evidence="10" type="ORF">RAN89_07485</name>
</gene>
<feature type="coiled-coil region" evidence="6">
    <location>
        <begin position="255"/>
        <end position="363"/>
    </location>
</feature>
<proteinExistence type="predicted"/>
<dbReference type="InterPro" id="IPR017468">
    <property type="entry name" value="Chain_len_reg_EpsF"/>
</dbReference>
<evidence type="ECO:0000256" key="5">
    <source>
        <dbReference type="ARBA" id="ARBA00023136"/>
    </source>
</evidence>
<feature type="domain" description="Polysaccharide chain length determinant N-terminal" evidence="8">
    <location>
        <begin position="2"/>
        <end position="89"/>
    </location>
</feature>
<dbReference type="PANTHER" id="PTHR32309">
    <property type="entry name" value="TYROSINE-PROTEIN KINASE"/>
    <property type="match status" value="1"/>
</dbReference>
<protein>
    <submittedName>
        <fullName evidence="10">Chain length determinant protein EpsF</fullName>
    </submittedName>
</protein>
<keyword evidence="4 7" id="KW-1133">Transmembrane helix</keyword>
<evidence type="ECO:0000259" key="9">
    <source>
        <dbReference type="Pfam" id="PF13807"/>
    </source>
</evidence>
<accession>A0ABZ0B2X7</accession>
<dbReference type="EMBL" id="CP132507">
    <property type="protein sequence ID" value="WNO06261.1"/>
    <property type="molecule type" value="Genomic_DNA"/>
</dbReference>
<sequence>MTLQQFLLILRARWTVALLVFVLTVATTVTVSLLLPKQYTASAAVVVDVKSPDPVSGLMLQGMMAPGYMATQVDIINSDRVAQAVVKNLRMDTSPAIQAQWQEATQGKGQLRDWLANLLQKNLDVKPSRESNVISINYTGADPEFAAAVANAFAQAYMDVNLDLRVAPARQFAAFFDEQTKAARGKLEAAQQALSDYQQANGITSADERMDFETAKLNETSSQLTGVQALTTDSSSKRQTAKADTIAEVMQSPLINGLKADIARLEAKLNESSGNLGKNHPQIQRTEAELATLKAQLDAETRKITASIDTTYQVGKQREAQLQGALAAQKARVLQLNKQRDELNVLRRDIESAQRAFEIVSQRASQTNIESQTNQTNIAVLNPASPPPTPSKPRVLINVLASVFLGTLLGVGLALTLEILNRRVRSTEDLVEALELPVLGAISSASGMFKRTAIGVSA</sequence>
<keyword evidence="2" id="KW-1003">Cell membrane</keyword>
<dbReference type="NCBIfam" id="TIGR03017">
    <property type="entry name" value="EpsF"/>
    <property type="match status" value="1"/>
</dbReference>
<evidence type="ECO:0000259" key="8">
    <source>
        <dbReference type="Pfam" id="PF02706"/>
    </source>
</evidence>
<evidence type="ECO:0000256" key="3">
    <source>
        <dbReference type="ARBA" id="ARBA00022692"/>
    </source>
</evidence>
<evidence type="ECO:0000256" key="2">
    <source>
        <dbReference type="ARBA" id="ARBA00022475"/>
    </source>
</evidence>
<dbReference type="InterPro" id="IPR003856">
    <property type="entry name" value="LPS_length_determ_N"/>
</dbReference>
<dbReference type="InterPro" id="IPR050445">
    <property type="entry name" value="Bact_polysacc_biosynth/exp"/>
</dbReference>
<dbReference type="Pfam" id="PF02706">
    <property type="entry name" value="Wzz"/>
    <property type="match status" value="1"/>
</dbReference>
<dbReference type="PANTHER" id="PTHR32309:SF13">
    <property type="entry name" value="FERRIC ENTEROBACTIN TRANSPORT PROTEIN FEPE"/>
    <property type="match status" value="1"/>
</dbReference>
<evidence type="ECO:0000256" key="7">
    <source>
        <dbReference type="SAM" id="Phobius"/>
    </source>
</evidence>